<evidence type="ECO:0000256" key="11">
    <source>
        <dbReference type="PROSITE-ProRule" id="PRU00421"/>
    </source>
</evidence>
<evidence type="ECO:0000256" key="3">
    <source>
        <dbReference type="ARBA" id="ARBA00022475"/>
    </source>
</evidence>
<keyword evidence="3" id="KW-1003">Cell membrane</keyword>
<sequence length="527" mass="56798">MKDKVVNGMQIFARAIVVPVLFLPIVGLILAFTSILGNPMIVGEGSSLINVGKFMASGVWPILTNLGIVFCVGIAMGIAKEKKAEAALIALLSYLTFLGANNEWLKLTGKLIKYTNPSELQGTGQTIVLGFQIIDMGVFLGMILGVVVALVHNKFCNKELPGALALYGNTKLVYIVLVPILTVLAVVFSYVWPFAASGIRATADFINLSGSIGVFIYGFLNRFLIPTGLHHLVYSPFLYSNMGGELTVNGQTYLGAYNIFLAQLTDPSIKLFDPSAKFLQYGMVKVFGLVGAALAFYKTAKPEKKNTLKALLIPAAATSFLVGITEPIEFTFLFVAPFLWVVHSALDGIFEVISVLLGSRANGMGGIIEFLTFNLPAGIGRTRWPIFVGIGLIQLATYYAVFTFLIKKFNLKTPGREDDEVEVKLFTKKDYKEKMSQTSGETAIAAGKDTDLAAAIVEALGGRRNIETVDNCFSRLRIKVTDAGIVDELGLKGTGASGVIKNGENIQVVYGPKVNGVRNAVDKYLAG</sequence>
<evidence type="ECO:0000256" key="2">
    <source>
        <dbReference type="ARBA" id="ARBA00022448"/>
    </source>
</evidence>
<dbReference type="KEGG" id="pdu:PDUR_21265"/>
<dbReference type="InterPro" id="IPR036878">
    <property type="entry name" value="Glu_permease_IIB"/>
</dbReference>
<name>A0A089HSU0_PAEDU</name>
<evidence type="ECO:0000259" key="13">
    <source>
        <dbReference type="PROSITE" id="PS51098"/>
    </source>
</evidence>
<feature type="domain" description="PTS EIIC type-1" evidence="14">
    <location>
        <begin position="3"/>
        <end position="418"/>
    </location>
</feature>
<keyword evidence="16" id="KW-1185">Reference proteome</keyword>
<dbReference type="InterPro" id="IPR018113">
    <property type="entry name" value="PTrfase_EIIB_Cys"/>
</dbReference>
<dbReference type="AlphaFoldDB" id="A0A089HSU0"/>
<dbReference type="Proteomes" id="UP000029409">
    <property type="component" value="Chromosome"/>
</dbReference>
<dbReference type="InterPro" id="IPR050429">
    <property type="entry name" value="PTS_Glucose_EIICBA"/>
</dbReference>
<keyword evidence="6" id="KW-0598">Phosphotransferase system</keyword>
<dbReference type="GO" id="GO:0005886">
    <property type="term" value="C:plasma membrane"/>
    <property type="evidence" value="ECO:0007669"/>
    <property type="project" value="UniProtKB-SubCell"/>
</dbReference>
<protein>
    <submittedName>
        <fullName evidence="15">PTS glucose transporter subunit IIBC</fullName>
    </submittedName>
</protein>
<dbReference type="EMBL" id="CP009288">
    <property type="protein sequence ID" value="AIQ14162.1"/>
    <property type="molecule type" value="Genomic_DNA"/>
</dbReference>
<evidence type="ECO:0000313" key="15">
    <source>
        <dbReference type="EMBL" id="AIQ14162.1"/>
    </source>
</evidence>
<dbReference type="GO" id="GO:0008982">
    <property type="term" value="F:protein-N(PI)-phosphohistidine-sugar phosphotransferase activity"/>
    <property type="evidence" value="ECO:0007669"/>
    <property type="project" value="InterPro"/>
</dbReference>
<dbReference type="Pfam" id="PF00367">
    <property type="entry name" value="PTS_EIIB"/>
    <property type="match status" value="1"/>
</dbReference>
<evidence type="ECO:0000256" key="10">
    <source>
        <dbReference type="ARBA" id="ARBA00023136"/>
    </source>
</evidence>
<gene>
    <name evidence="15" type="ORF">PDUR_21265</name>
</gene>
<feature type="transmembrane region" description="Helical" evidence="12">
    <location>
        <begin position="172"/>
        <end position="192"/>
    </location>
</feature>
<dbReference type="PROSITE" id="PS51103">
    <property type="entry name" value="PTS_EIIC_TYPE_1"/>
    <property type="match status" value="1"/>
</dbReference>
<proteinExistence type="predicted"/>
<feature type="transmembrane region" description="Helical" evidence="12">
    <location>
        <begin position="86"/>
        <end position="107"/>
    </location>
</feature>
<dbReference type="InterPro" id="IPR003352">
    <property type="entry name" value="PTS_EIIC"/>
</dbReference>
<dbReference type="NCBIfam" id="TIGR00826">
    <property type="entry name" value="EIIB_glc"/>
    <property type="match status" value="1"/>
</dbReference>
<dbReference type="GO" id="GO:0090563">
    <property type="term" value="F:protein-phosphocysteine-sugar phosphotransferase activity"/>
    <property type="evidence" value="ECO:0007669"/>
    <property type="project" value="TreeGrafter"/>
</dbReference>
<evidence type="ECO:0000256" key="7">
    <source>
        <dbReference type="ARBA" id="ARBA00022692"/>
    </source>
</evidence>
<keyword evidence="10 12" id="KW-0472">Membrane</keyword>
<feature type="transmembrane region" description="Helical" evidence="12">
    <location>
        <begin position="278"/>
        <end position="296"/>
    </location>
</feature>
<feature type="transmembrane region" description="Helical" evidence="12">
    <location>
        <begin position="57"/>
        <end position="79"/>
    </location>
</feature>
<keyword evidence="2" id="KW-0813">Transport</keyword>
<dbReference type="PANTHER" id="PTHR30009">
    <property type="entry name" value="CYTOCHROME C-TYPE SYNTHESIS PROTEIN AND PTS TRANSMEMBRANE COMPONENT"/>
    <property type="match status" value="1"/>
</dbReference>
<feature type="transmembrane region" description="Helical" evidence="12">
    <location>
        <begin position="12"/>
        <end position="37"/>
    </location>
</feature>
<dbReference type="RefSeq" id="WP_042207962.1">
    <property type="nucleotide sequence ID" value="NZ_CP009288.1"/>
</dbReference>
<dbReference type="Gene3D" id="3.30.1360.60">
    <property type="entry name" value="Glucose permease domain IIB"/>
    <property type="match status" value="1"/>
</dbReference>
<keyword evidence="9 12" id="KW-1133">Transmembrane helix</keyword>
<evidence type="ECO:0000313" key="16">
    <source>
        <dbReference type="Proteomes" id="UP000029409"/>
    </source>
</evidence>
<evidence type="ECO:0000256" key="5">
    <source>
        <dbReference type="ARBA" id="ARBA00022679"/>
    </source>
</evidence>
<feature type="transmembrane region" description="Helical" evidence="12">
    <location>
        <begin position="127"/>
        <end position="151"/>
    </location>
</feature>
<keyword evidence="7 12" id="KW-0812">Transmembrane</keyword>
<feature type="transmembrane region" description="Helical" evidence="12">
    <location>
        <begin position="308"/>
        <end position="324"/>
    </location>
</feature>
<feature type="domain" description="PTS EIIB type-1" evidence="13">
    <location>
        <begin position="450"/>
        <end position="527"/>
    </location>
</feature>
<dbReference type="PROSITE" id="PS51098">
    <property type="entry name" value="PTS_EIIB_TYPE_1"/>
    <property type="match status" value="1"/>
</dbReference>
<keyword evidence="8" id="KW-0418">Kinase</keyword>
<dbReference type="Pfam" id="PF02378">
    <property type="entry name" value="PTS_EIIC"/>
    <property type="match status" value="1"/>
</dbReference>
<dbReference type="CDD" id="cd00212">
    <property type="entry name" value="PTS_IIB_glc"/>
    <property type="match status" value="1"/>
</dbReference>
<evidence type="ECO:0000256" key="8">
    <source>
        <dbReference type="ARBA" id="ARBA00022777"/>
    </source>
</evidence>
<keyword evidence="5" id="KW-0808">Transferase</keyword>
<reference evidence="15 16" key="1">
    <citation type="submission" date="2014-08" db="EMBL/GenBank/DDBJ databases">
        <title>Comparative genomics of the Paenibacillus odorifer group.</title>
        <authorList>
            <person name="den Bakker H.C."/>
            <person name="Tsai Y.-C."/>
            <person name="Martin N."/>
            <person name="Korlach J."/>
            <person name="Wiedmann M."/>
        </authorList>
    </citation>
    <scope>NUCLEOTIDE SEQUENCE [LARGE SCALE GENOMIC DNA]</scope>
    <source>
        <strain evidence="15 16">DSM 1735</strain>
    </source>
</reference>
<dbReference type="GO" id="GO:0009401">
    <property type="term" value="P:phosphoenolpyruvate-dependent sugar phosphotransferase system"/>
    <property type="evidence" value="ECO:0007669"/>
    <property type="project" value="UniProtKB-KW"/>
</dbReference>
<comment type="subcellular location">
    <subcellularLocation>
        <location evidence="1">Cell membrane</location>
        <topology evidence="1">Multi-pass membrane protein</topology>
    </subcellularLocation>
</comment>
<feature type="transmembrane region" description="Helical" evidence="12">
    <location>
        <begin position="386"/>
        <end position="406"/>
    </location>
</feature>
<organism evidence="15 16">
    <name type="scientific">Paenibacillus durus</name>
    <name type="common">Paenibacillus azotofixans</name>
    <dbReference type="NCBI Taxonomy" id="44251"/>
    <lineage>
        <taxon>Bacteria</taxon>
        <taxon>Bacillati</taxon>
        <taxon>Bacillota</taxon>
        <taxon>Bacilli</taxon>
        <taxon>Bacillales</taxon>
        <taxon>Paenibacillaceae</taxon>
        <taxon>Paenibacillus</taxon>
    </lineage>
</organism>
<dbReference type="PANTHER" id="PTHR30009:SF24">
    <property type="entry name" value="PTS SYSTEM, IIBC COMPONENT"/>
    <property type="match status" value="1"/>
</dbReference>
<dbReference type="InterPro" id="IPR001996">
    <property type="entry name" value="PTS_IIB_1"/>
</dbReference>
<evidence type="ECO:0000256" key="1">
    <source>
        <dbReference type="ARBA" id="ARBA00004651"/>
    </source>
</evidence>
<evidence type="ECO:0000259" key="14">
    <source>
        <dbReference type="PROSITE" id="PS51103"/>
    </source>
</evidence>
<evidence type="ECO:0000256" key="4">
    <source>
        <dbReference type="ARBA" id="ARBA00022597"/>
    </source>
</evidence>
<dbReference type="SUPFAM" id="SSF55604">
    <property type="entry name" value="Glucose permease domain IIB"/>
    <property type="match status" value="1"/>
</dbReference>
<evidence type="ECO:0000256" key="12">
    <source>
        <dbReference type="SAM" id="Phobius"/>
    </source>
</evidence>
<dbReference type="OrthoDB" id="9764327at2"/>
<dbReference type="InterPro" id="IPR013013">
    <property type="entry name" value="PTS_EIIC_1"/>
</dbReference>
<evidence type="ECO:0000256" key="9">
    <source>
        <dbReference type="ARBA" id="ARBA00022989"/>
    </source>
</evidence>
<evidence type="ECO:0000256" key="6">
    <source>
        <dbReference type="ARBA" id="ARBA00022683"/>
    </source>
</evidence>
<dbReference type="eggNOG" id="COG1263">
    <property type="taxonomic scope" value="Bacteria"/>
</dbReference>
<dbReference type="STRING" id="44251.PDUR_21265"/>
<dbReference type="GO" id="GO:0016301">
    <property type="term" value="F:kinase activity"/>
    <property type="evidence" value="ECO:0007669"/>
    <property type="project" value="UniProtKB-KW"/>
</dbReference>
<keyword evidence="4 15" id="KW-0762">Sugar transport</keyword>
<accession>A0A089HSU0</accession>
<feature type="active site" description="Phosphocysteine intermediate; for EIIB activity" evidence="11">
    <location>
        <position position="472"/>
    </location>
</feature>
<dbReference type="eggNOG" id="COG1264">
    <property type="taxonomic scope" value="Bacteria"/>
</dbReference>